<dbReference type="InterPro" id="IPR036388">
    <property type="entry name" value="WH-like_DNA-bd_sf"/>
</dbReference>
<protein>
    <submittedName>
        <fullName evidence="6">Transcriptional regulator, LysR family</fullName>
    </submittedName>
</protein>
<evidence type="ECO:0000256" key="3">
    <source>
        <dbReference type="ARBA" id="ARBA00023125"/>
    </source>
</evidence>
<dbReference type="GO" id="GO:0043565">
    <property type="term" value="F:sequence-specific DNA binding"/>
    <property type="evidence" value="ECO:0007669"/>
    <property type="project" value="TreeGrafter"/>
</dbReference>
<keyword evidence="2" id="KW-0805">Transcription regulation</keyword>
<evidence type="ECO:0000256" key="2">
    <source>
        <dbReference type="ARBA" id="ARBA00023015"/>
    </source>
</evidence>
<dbReference type="GO" id="GO:0006351">
    <property type="term" value="P:DNA-templated transcription"/>
    <property type="evidence" value="ECO:0007669"/>
    <property type="project" value="TreeGrafter"/>
</dbReference>
<evidence type="ECO:0000313" key="6">
    <source>
        <dbReference type="EMBL" id="SFT39912.1"/>
    </source>
</evidence>
<dbReference type="CDD" id="cd08422">
    <property type="entry name" value="PBP2_CrgA_like"/>
    <property type="match status" value="1"/>
</dbReference>
<keyword evidence="3" id="KW-0238">DNA-binding</keyword>
<dbReference type="InterPro" id="IPR000847">
    <property type="entry name" value="LysR_HTH_N"/>
</dbReference>
<dbReference type="EMBL" id="FPBD01000001">
    <property type="protein sequence ID" value="SFT39912.1"/>
    <property type="molecule type" value="Genomic_DNA"/>
</dbReference>
<dbReference type="SUPFAM" id="SSF53850">
    <property type="entry name" value="Periplasmic binding protein-like II"/>
    <property type="match status" value="1"/>
</dbReference>
<dbReference type="SUPFAM" id="SSF46785">
    <property type="entry name" value="Winged helix' DNA-binding domain"/>
    <property type="match status" value="1"/>
</dbReference>
<evidence type="ECO:0000313" key="7">
    <source>
        <dbReference type="Proteomes" id="UP000183371"/>
    </source>
</evidence>
<dbReference type="Gene3D" id="1.10.10.10">
    <property type="entry name" value="Winged helix-like DNA-binding domain superfamily/Winged helix DNA-binding domain"/>
    <property type="match status" value="1"/>
</dbReference>
<dbReference type="InterPro" id="IPR005119">
    <property type="entry name" value="LysR_subst-bd"/>
</dbReference>
<evidence type="ECO:0000259" key="5">
    <source>
        <dbReference type="PROSITE" id="PS50931"/>
    </source>
</evidence>
<dbReference type="Gene3D" id="3.40.190.290">
    <property type="match status" value="1"/>
</dbReference>
<dbReference type="Pfam" id="PF00126">
    <property type="entry name" value="HTH_1"/>
    <property type="match status" value="1"/>
</dbReference>
<dbReference type="AlphaFoldDB" id="A0A1I6XP97"/>
<evidence type="ECO:0000256" key="1">
    <source>
        <dbReference type="ARBA" id="ARBA00009437"/>
    </source>
</evidence>
<reference evidence="7" key="1">
    <citation type="submission" date="2016-10" db="EMBL/GenBank/DDBJ databases">
        <authorList>
            <person name="Varghese N."/>
            <person name="Submissions S."/>
        </authorList>
    </citation>
    <scope>NUCLEOTIDE SEQUENCE [LARGE SCALE GENOMIC DNA]</scope>
    <source>
        <strain evidence="7">DSM 17465</strain>
    </source>
</reference>
<comment type="similarity">
    <text evidence="1">Belongs to the LysR transcriptional regulatory family.</text>
</comment>
<keyword evidence="4" id="KW-0804">Transcription</keyword>
<dbReference type="PANTHER" id="PTHR30537:SF68">
    <property type="entry name" value="TRANSCRIPTIONAL REGULATOR-RELATED"/>
    <property type="match status" value="1"/>
</dbReference>
<proteinExistence type="inferred from homology"/>
<dbReference type="InterPro" id="IPR036390">
    <property type="entry name" value="WH_DNA-bd_sf"/>
</dbReference>
<dbReference type="RefSeq" id="WP_083416447.1">
    <property type="nucleotide sequence ID" value="NZ_FPBD01000001.1"/>
</dbReference>
<dbReference type="Pfam" id="PF03466">
    <property type="entry name" value="LysR_substrate"/>
    <property type="match status" value="1"/>
</dbReference>
<dbReference type="Proteomes" id="UP000183371">
    <property type="component" value="Unassembled WGS sequence"/>
</dbReference>
<dbReference type="GO" id="GO:0003700">
    <property type="term" value="F:DNA-binding transcription factor activity"/>
    <property type="evidence" value="ECO:0007669"/>
    <property type="project" value="InterPro"/>
</dbReference>
<dbReference type="FunFam" id="1.10.10.10:FF:000001">
    <property type="entry name" value="LysR family transcriptional regulator"/>
    <property type="match status" value="1"/>
</dbReference>
<dbReference type="PROSITE" id="PS50931">
    <property type="entry name" value="HTH_LYSR"/>
    <property type="match status" value="1"/>
</dbReference>
<dbReference type="PANTHER" id="PTHR30537">
    <property type="entry name" value="HTH-TYPE TRANSCRIPTIONAL REGULATOR"/>
    <property type="match status" value="1"/>
</dbReference>
<accession>A0A1I6XP97</accession>
<gene>
    <name evidence="6" type="ORF">SAMN05444141_101333</name>
</gene>
<keyword evidence="7" id="KW-1185">Reference proteome</keyword>
<dbReference type="InterPro" id="IPR058163">
    <property type="entry name" value="LysR-type_TF_proteobact-type"/>
</dbReference>
<name>A0A1I6XP97_9HYPH</name>
<evidence type="ECO:0000256" key="4">
    <source>
        <dbReference type="ARBA" id="ARBA00023163"/>
    </source>
</evidence>
<organism evidence="6 7">
    <name type="scientific">Pseudovibrio denitrificans</name>
    <dbReference type="NCBI Taxonomy" id="258256"/>
    <lineage>
        <taxon>Bacteria</taxon>
        <taxon>Pseudomonadati</taxon>
        <taxon>Pseudomonadota</taxon>
        <taxon>Alphaproteobacteria</taxon>
        <taxon>Hyphomicrobiales</taxon>
        <taxon>Stappiaceae</taxon>
        <taxon>Pseudovibrio</taxon>
    </lineage>
</organism>
<feature type="domain" description="HTH lysR-type" evidence="5">
    <location>
        <begin position="1"/>
        <end position="59"/>
    </location>
</feature>
<sequence>MQDLNAIAIFAEVAKAGSFSAAAKNLRVPLSTVSRKVSELEAQLGTKLLERTTRRMRLTEIGEQFYKTCLPGLEAFRAADRVVEQRQSALSGDLKVTIPPNLAEALFIPVIGQFRLQYPEVRVQMIVSERNLDFIEDDVDLSFRVGPKPDSGLTLTKLATYRHVLVASPTYIAEHGVPDHPDKLPEHALIGFGFWQKPEVSWSLSRKNEERVIRFTPEIGINDYAAMQSAIKAGLGIGELPSILCQDALAKRALVEVLSDWTFPEIDLHAMHTGKENQSRIARLFLEACISRIRPQLRQFS</sequence>